<evidence type="ECO:0000313" key="1">
    <source>
        <dbReference type="EMBL" id="QJA01800.1"/>
    </source>
</evidence>
<dbReference type="EMBL" id="CP048838">
    <property type="protein sequence ID" value="QJA01800.1"/>
    <property type="molecule type" value="Genomic_DNA"/>
</dbReference>
<evidence type="ECO:0000313" key="2">
    <source>
        <dbReference type="Proteomes" id="UP000503330"/>
    </source>
</evidence>
<sequence length="61" mass="6967">MKKDYGYPSYDLICRVTSGDEKAVREILDCKNKGRYTAFMGSFSIVGKLEIGRVPYDCSYQ</sequence>
<proteinExistence type="predicted"/>
<accession>A0AAP9SDL5</accession>
<reference evidence="1 2" key="1">
    <citation type="submission" date="2020-02" db="EMBL/GenBank/DDBJ databases">
        <authorList>
            <person name="Kociolek L.K."/>
            <person name="Ozer E.A."/>
        </authorList>
    </citation>
    <scope>NUCLEOTIDE SEQUENCE [LARGE SCALE GENOMIC DNA]</scope>
    <source>
        <strain evidence="1 2">ATCC 14501</strain>
    </source>
</reference>
<protein>
    <submittedName>
        <fullName evidence="1">Uncharacterized protein</fullName>
    </submittedName>
</protein>
<gene>
    <name evidence="1" type="ORF">G4D54_04850</name>
</gene>
<dbReference type="AlphaFoldDB" id="A0AAP9SDL5"/>
<organism evidence="1 2">
    <name type="scientific">Clostridium innocuum</name>
    <dbReference type="NCBI Taxonomy" id="1522"/>
    <lineage>
        <taxon>Bacteria</taxon>
        <taxon>Bacillati</taxon>
        <taxon>Bacillota</taxon>
        <taxon>Clostridia</taxon>
        <taxon>Eubacteriales</taxon>
        <taxon>Clostridiaceae</taxon>
        <taxon>Clostridium</taxon>
    </lineage>
</organism>
<dbReference type="Proteomes" id="UP000503330">
    <property type="component" value="Chromosome"/>
</dbReference>
<name>A0AAP9SDL5_CLOIN</name>